<feature type="transmembrane region" description="Helical" evidence="14">
    <location>
        <begin position="280"/>
        <end position="299"/>
    </location>
</feature>
<protein>
    <recommendedName>
        <fullName evidence="17">Phosphatidylserine synthase</fullName>
    </recommendedName>
</protein>
<dbReference type="PANTHER" id="PTHR15362:SF7">
    <property type="entry name" value="PHOSPHATIDYLSERINE SYNTHASE 2"/>
    <property type="match status" value="1"/>
</dbReference>
<comment type="caution">
    <text evidence="15">The sequence shown here is derived from an EMBL/GenBank/DDBJ whole genome shotgun (WGS) entry which is preliminary data.</text>
</comment>
<dbReference type="Pfam" id="PF03034">
    <property type="entry name" value="PSS"/>
    <property type="match status" value="1"/>
</dbReference>
<evidence type="ECO:0000256" key="10">
    <source>
        <dbReference type="ARBA" id="ARBA00023209"/>
    </source>
</evidence>
<keyword evidence="3" id="KW-0444">Lipid biosynthesis</keyword>
<dbReference type="STRING" id="246404.A0A507FEY4"/>
<accession>A0A507FEY4</accession>
<evidence type="ECO:0000256" key="2">
    <source>
        <dbReference type="ARBA" id="ARBA00005189"/>
    </source>
</evidence>
<evidence type="ECO:0000256" key="7">
    <source>
        <dbReference type="ARBA" id="ARBA00022989"/>
    </source>
</evidence>
<evidence type="ECO:0008006" key="17">
    <source>
        <dbReference type="Google" id="ProtNLM"/>
    </source>
</evidence>
<evidence type="ECO:0000256" key="11">
    <source>
        <dbReference type="ARBA" id="ARBA00023264"/>
    </source>
</evidence>
<evidence type="ECO:0000313" key="15">
    <source>
        <dbReference type="EMBL" id="TPX74909.1"/>
    </source>
</evidence>
<evidence type="ECO:0000256" key="5">
    <source>
        <dbReference type="ARBA" id="ARBA00022692"/>
    </source>
</evidence>
<evidence type="ECO:0000256" key="6">
    <source>
        <dbReference type="ARBA" id="ARBA00022824"/>
    </source>
</evidence>
<keyword evidence="8" id="KW-0443">Lipid metabolism</keyword>
<dbReference type="EMBL" id="QEAP01000103">
    <property type="protein sequence ID" value="TPX74909.1"/>
    <property type="molecule type" value="Genomic_DNA"/>
</dbReference>
<evidence type="ECO:0000256" key="14">
    <source>
        <dbReference type="SAM" id="Phobius"/>
    </source>
</evidence>
<dbReference type="Proteomes" id="UP000320333">
    <property type="component" value="Unassembled WGS sequence"/>
</dbReference>
<dbReference type="GO" id="GO:0106245">
    <property type="term" value="F:L-serine-phosphatidylethanolamine phosphatidyltransferase activity"/>
    <property type="evidence" value="ECO:0007669"/>
    <property type="project" value="InterPro"/>
</dbReference>
<keyword evidence="10" id="KW-0594">Phospholipid biosynthesis</keyword>
<dbReference type="PANTHER" id="PTHR15362">
    <property type="entry name" value="PHOSPHATIDYLINOSITOL SYNTHASE"/>
    <property type="match status" value="1"/>
</dbReference>
<feature type="transmembrane region" description="Helical" evidence="14">
    <location>
        <begin position="378"/>
        <end position="398"/>
    </location>
</feature>
<dbReference type="GO" id="GO:0006659">
    <property type="term" value="P:phosphatidylserine biosynthetic process"/>
    <property type="evidence" value="ECO:0007669"/>
    <property type="project" value="InterPro"/>
</dbReference>
<keyword evidence="9 14" id="KW-0472">Membrane</keyword>
<dbReference type="InterPro" id="IPR004277">
    <property type="entry name" value="PSS"/>
</dbReference>
<feature type="transmembrane region" description="Helical" evidence="14">
    <location>
        <begin position="62"/>
        <end position="79"/>
    </location>
</feature>
<keyword evidence="6" id="KW-0256">Endoplasmic reticulum</keyword>
<evidence type="ECO:0000256" key="13">
    <source>
        <dbReference type="SAM" id="MobiDB-lite"/>
    </source>
</evidence>
<dbReference type="GO" id="GO:0005789">
    <property type="term" value="C:endoplasmic reticulum membrane"/>
    <property type="evidence" value="ECO:0007669"/>
    <property type="project" value="UniProtKB-SubCell"/>
</dbReference>
<feature type="transmembrane region" description="Helical" evidence="14">
    <location>
        <begin position="344"/>
        <end position="366"/>
    </location>
</feature>
<feature type="transmembrane region" description="Helical" evidence="14">
    <location>
        <begin position="311"/>
        <end position="332"/>
    </location>
</feature>
<evidence type="ECO:0000256" key="3">
    <source>
        <dbReference type="ARBA" id="ARBA00022516"/>
    </source>
</evidence>
<evidence type="ECO:0000313" key="16">
    <source>
        <dbReference type="Proteomes" id="UP000320333"/>
    </source>
</evidence>
<proteinExistence type="predicted"/>
<comment type="subcellular location">
    <subcellularLocation>
        <location evidence="1">Endoplasmic reticulum membrane</location>
        <topology evidence="1">Multi-pass membrane protein</topology>
    </subcellularLocation>
</comment>
<evidence type="ECO:0000256" key="9">
    <source>
        <dbReference type="ARBA" id="ARBA00023136"/>
    </source>
</evidence>
<keyword evidence="16" id="KW-1185">Reference proteome</keyword>
<name>A0A507FEY4_9FUNG</name>
<feature type="region of interest" description="Disordered" evidence="13">
    <location>
        <begin position="1"/>
        <end position="33"/>
    </location>
</feature>
<evidence type="ECO:0000256" key="8">
    <source>
        <dbReference type="ARBA" id="ARBA00023098"/>
    </source>
</evidence>
<comment type="pathway">
    <text evidence="2">Lipid metabolism.</text>
</comment>
<reference evidence="15 16" key="1">
    <citation type="journal article" date="2019" name="Sci. Rep.">
        <title>Comparative genomics of chytrid fungi reveal insights into the obligate biotrophic and pathogenic lifestyle of Synchytrium endobioticum.</title>
        <authorList>
            <person name="van de Vossenberg B.T.L.H."/>
            <person name="Warris S."/>
            <person name="Nguyen H.D.T."/>
            <person name="van Gent-Pelzer M.P.E."/>
            <person name="Joly D.L."/>
            <person name="van de Geest H.C."/>
            <person name="Bonants P.J.M."/>
            <person name="Smith D.S."/>
            <person name="Levesque C.A."/>
            <person name="van der Lee T.A.J."/>
        </authorList>
    </citation>
    <scope>NUCLEOTIDE SEQUENCE [LARGE SCALE GENOMIC DNA]</scope>
    <source>
        <strain evidence="15 16">CBS 675.73</strain>
    </source>
</reference>
<dbReference type="OrthoDB" id="10265393at2759"/>
<feature type="transmembrane region" description="Helical" evidence="14">
    <location>
        <begin position="91"/>
        <end position="108"/>
    </location>
</feature>
<keyword evidence="5 14" id="KW-0812">Transmembrane</keyword>
<sequence length="425" mass="48916">MPPIKRRGSKTASTSRDQSRGRTRSKSAKTTAAKPSSLVRDSWIYTYADEINPTLEFFYKPHTISALLFMIAGFIYYAFNSQSNVVSNTKMGAIACFGVILLTGLVEFKDGPFIRPHPAFWRLVLAVSVSYQLILVMLLFQDKHTARHLFSYLDPSLGVELPEKSYAEDCSITWQTVYNHMDVFVIAHTVGWFAKSMVLRDQWICWILSILFEFLEYSLQHQLPNFAECWWDHWILDQYSWRSVTQIPTYQGKIQRGFAQFTPHSWTRFNWGPSKSFKSFLAVIALIAFELQIELNAFYLKALLWLPPPHFINVLRLVTMFLFCMPATREVYQYLSDPRCKRLGYHAWMLVANVMTESLICIKFSAGEFSEPFPPNVILFWLLVVIALVVYAAAQFGLRPMLEAKAAEEEAVAAVVAREEDAKNE</sequence>
<evidence type="ECO:0000256" key="12">
    <source>
        <dbReference type="ARBA" id="ARBA00025707"/>
    </source>
</evidence>
<keyword evidence="4" id="KW-0808">Transferase</keyword>
<keyword evidence="7 14" id="KW-1133">Transmembrane helix</keyword>
<evidence type="ECO:0000256" key="4">
    <source>
        <dbReference type="ARBA" id="ARBA00022679"/>
    </source>
</evidence>
<dbReference type="AlphaFoldDB" id="A0A507FEY4"/>
<feature type="transmembrane region" description="Helical" evidence="14">
    <location>
        <begin position="120"/>
        <end position="140"/>
    </location>
</feature>
<keyword evidence="11" id="KW-1208">Phospholipid metabolism</keyword>
<evidence type="ECO:0000256" key="1">
    <source>
        <dbReference type="ARBA" id="ARBA00004477"/>
    </source>
</evidence>
<comment type="pathway">
    <text evidence="12">Phospholipid metabolism.</text>
</comment>
<organism evidence="15 16">
    <name type="scientific">Chytriomyces confervae</name>
    <dbReference type="NCBI Taxonomy" id="246404"/>
    <lineage>
        <taxon>Eukaryota</taxon>
        <taxon>Fungi</taxon>
        <taxon>Fungi incertae sedis</taxon>
        <taxon>Chytridiomycota</taxon>
        <taxon>Chytridiomycota incertae sedis</taxon>
        <taxon>Chytridiomycetes</taxon>
        <taxon>Chytridiales</taxon>
        <taxon>Chytriomycetaceae</taxon>
        <taxon>Chytriomyces</taxon>
    </lineage>
</organism>
<gene>
    <name evidence="15" type="ORF">CcCBS67573_g03837</name>
</gene>